<reference evidence="10" key="1">
    <citation type="journal article" date="2019" name="Int. J. Syst. Evol. Microbiol.">
        <title>The Global Catalogue of Microorganisms (GCM) 10K type strain sequencing project: providing services to taxonomists for standard genome sequencing and annotation.</title>
        <authorList>
            <consortium name="The Broad Institute Genomics Platform"/>
            <consortium name="The Broad Institute Genome Sequencing Center for Infectious Disease"/>
            <person name="Wu L."/>
            <person name="Ma J."/>
        </authorList>
    </citation>
    <scope>NUCLEOTIDE SEQUENCE [LARGE SCALE GENOMIC DNA]</scope>
    <source>
        <strain evidence="10">CCUG 55608</strain>
    </source>
</reference>
<feature type="domain" description="Ig-like" evidence="8">
    <location>
        <begin position="496"/>
        <end position="582"/>
    </location>
</feature>
<dbReference type="InterPro" id="IPR012334">
    <property type="entry name" value="Pectin_lyas_fold"/>
</dbReference>
<keyword evidence="5" id="KW-0732">Signal</keyword>
<proteinExistence type="predicted"/>
<dbReference type="Proteomes" id="UP001597116">
    <property type="component" value="Unassembled WGS sequence"/>
</dbReference>
<dbReference type="NCBIfam" id="TIGR04183">
    <property type="entry name" value="Por_Secre_tail"/>
    <property type="match status" value="1"/>
</dbReference>
<evidence type="ECO:0000256" key="5">
    <source>
        <dbReference type="ARBA" id="ARBA00022729"/>
    </source>
</evidence>
<dbReference type="Pfam" id="PF05345">
    <property type="entry name" value="He_PIG"/>
    <property type="match status" value="1"/>
</dbReference>
<evidence type="ECO:0000313" key="10">
    <source>
        <dbReference type="Proteomes" id="UP001597116"/>
    </source>
</evidence>
<dbReference type="EMBL" id="JBHTLP010000007">
    <property type="protein sequence ID" value="MFD1141086.1"/>
    <property type="molecule type" value="Genomic_DNA"/>
</dbReference>
<dbReference type="InterPro" id="IPR007110">
    <property type="entry name" value="Ig-like_dom"/>
</dbReference>
<comment type="caution">
    <text evidence="9">The sequence shown here is derived from an EMBL/GenBank/DDBJ whole genome shotgun (WGS) entry which is preliminary data.</text>
</comment>
<name>A0ABW3Q7A2_9BACT</name>
<evidence type="ECO:0000256" key="3">
    <source>
        <dbReference type="ARBA" id="ARBA00004613"/>
    </source>
</evidence>
<dbReference type="InterPro" id="IPR036179">
    <property type="entry name" value="Ig-like_dom_sf"/>
</dbReference>
<dbReference type="InterPro" id="IPR003368">
    <property type="entry name" value="POMP_repeat"/>
</dbReference>
<dbReference type="Pfam" id="PF02415">
    <property type="entry name" value="Chlam_PMP"/>
    <property type="match status" value="1"/>
</dbReference>
<dbReference type="PROSITE" id="PS50835">
    <property type="entry name" value="IG_LIKE"/>
    <property type="match status" value="1"/>
</dbReference>
<accession>A0ABW3Q7A2</accession>
<keyword evidence="7" id="KW-0998">Cell outer membrane</keyword>
<keyword evidence="4" id="KW-0964">Secreted</keyword>
<organism evidence="9 10">
    <name type="scientific">Larkinella insperata</name>
    <dbReference type="NCBI Taxonomy" id="332158"/>
    <lineage>
        <taxon>Bacteria</taxon>
        <taxon>Pseudomonadati</taxon>
        <taxon>Bacteroidota</taxon>
        <taxon>Cytophagia</taxon>
        <taxon>Cytophagales</taxon>
        <taxon>Spirosomataceae</taxon>
        <taxon>Larkinella</taxon>
    </lineage>
</organism>
<dbReference type="SUPFAM" id="SSF48726">
    <property type="entry name" value="Immunoglobulin"/>
    <property type="match status" value="1"/>
</dbReference>
<evidence type="ECO:0000256" key="7">
    <source>
        <dbReference type="ARBA" id="ARBA00023237"/>
    </source>
</evidence>
<dbReference type="InterPro" id="IPR015919">
    <property type="entry name" value="Cadherin-like_sf"/>
</dbReference>
<comment type="subcellular location">
    <subcellularLocation>
        <location evidence="1">Cell envelope</location>
    </subcellularLocation>
    <subcellularLocation>
        <location evidence="2">Cell outer membrane</location>
    </subcellularLocation>
    <subcellularLocation>
        <location evidence="3">Secreted</location>
    </subcellularLocation>
</comment>
<evidence type="ECO:0000256" key="2">
    <source>
        <dbReference type="ARBA" id="ARBA00004442"/>
    </source>
</evidence>
<dbReference type="SUPFAM" id="SSF51126">
    <property type="entry name" value="Pectin lyase-like"/>
    <property type="match status" value="1"/>
</dbReference>
<dbReference type="CDD" id="cd11304">
    <property type="entry name" value="Cadherin_repeat"/>
    <property type="match status" value="1"/>
</dbReference>
<keyword evidence="6" id="KW-0472">Membrane</keyword>
<gene>
    <name evidence="9" type="ORF">ACFQ4C_08200</name>
</gene>
<protein>
    <submittedName>
        <fullName evidence="9">Ig domain-containing protein</fullName>
    </submittedName>
</protein>
<sequence length="1237" mass="129534">MGSRPAVSQTVRYVTPTGAGNQSGGSWGNATANLQGAINASRPGDEVWVAAGTYKPGGNSNTISRNQAFQMREGVAIYGGFRGNETRLIDRPNVNPLAGLASSSVLQGYLSEVRARDGTVTIYEVFHVFVNPPGLSNRAVLDGFVISRGNASVNQGSNYGLNGGGMINTNSSPLLRNLLFENNKASWGGGLYNESGSHPLLISCVFQNNRSVGSAGAICNDNASITLERCLLQNNFAGGTGGAIWHQGPTFELIESTLRSNFGNFFAGAIAIETANRLRIANSTFQGNSASFEGGAIKIKNSPNSILTNCLFQNNESSRGGALYNSNATTQLINCTFRDHHYRDNLDPDNIAIGNVVYSTDDASAQLANCVVFNNWISGARLIEYSPRPGQIAYRYVRYTTQVFAGPTELRYTMVDDTTAKQGHYSGTIGNLTTSQSPFVSDQDSQLNTCTRAINAGDPDNGSQAPIVGSKDLAGQPRFYNNGRIDMGAYEVQAAPALVIASQPSGSSTVCQGTNVAASVSATAAGAITYQWYKDNVSLGAAQQQATLNLSSVDSTDSGSYHVIVTSGCNSFTSTALALRVNQPTVELVSNGPITCARPILELKALTSSVGGTYQFLGPGINQNEPRNFGYIVTPGFYVVNYTDPAGCKASATTTIGRDIAAPDAKINPASSSLNCFNSSVYLTASGGSSYRWEDNSTSPGRTVLVSGTYSVTVTAANGCTATARAEVQGSSQPIPITLTADGTLSSDQPRVTLTATHIPGALYVFSDGATRGSVVNTATVSAPGTYSVLVTAPNGCTTSAQTTVTSSLPVLTSFELINATTDQVIKTLSEGDNINLATLPSRSLAIRAVTSPQAVGSVRLVLSGKQNRTQTDNAAPYALFGDKSGDYNAWTPALGRYSLTATPYTGSGATGQPGTPLTLAFTVVDQPQGNPNTAPVLSPIANQTLTLGQTLTLTLQATDSDVPAQTLTYGVNAVAGLTLDASTGALRWTPTSTGTFSLTIRVTDSGSPALTTQQVVTVRVDADSSSQQVVCFSLINADNEQPIGALTEGAELNLALLPTRNLNIRADVSPTVVGSVQLVLSGQQSRTQVDNGVPYALFGDRSGNYNAWTPVVGRYTLRATPYSGSGATGQAGAPLTLSFRVISQATAARLTAGPLTDDPNLLVYPNPFSESFTLEVPTRGSVPLVLYDGMGRKVYEHKEAESGKVIKPGSGLAPGMYLLEVGEGARVQRRKLLKIP</sequence>
<dbReference type="SUPFAM" id="SSF49313">
    <property type="entry name" value="Cadherin-like"/>
    <property type="match status" value="1"/>
</dbReference>
<dbReference type="InterPro" id="IPR011050">
    <property type="entry name" value="Pectin_lyase_fold/virulence"/>
</dbReference>
<dbReference type="RefSeq" id="WP_379884123.1">
    <property type="nucleotide sequence ID" value="NZ_JBHTLP010000007.1"/>
</dbReference>
<dbReference type="Gene3D" id="2.160.20.10">
    <property type="entry name" value="Single-stranded right-handed beta-helix, Pectin lyase-like"/>
    <property type="match status" value="1"/>
</dbReference>
<dbReference type="InterPro" id="IPR026444">
    <property type="entry name" value="Secre_tail"/>
</dbReference>
<keyword evidence="10" id="KW-1185">Reference proteome</keyword>
<evidence type="ECO:0000256" key="6">
    <source>
        <dbReference type="ARBA" id="ARBA00023136"/>
    </source>
</evidence>
<evidence type="ECO:0000313" key="9">
    <source>
        <dbReference type="EMBL" id="MFD1141086.1"/>
    </source>
</evidence>
<evidence type="ECO:0000256" key="4">
    <source>
        <dbReference type="ARBA" id="ARBA00022525"/>
    </source>
</evidence>
<dbReference type="InterPro" id="IPR013783">
    <property type="entry name" value="Ig-like_fold"/>
</dbReference>
<dbReference type="Gene3D" id="2.60.40.10">
    <property type="entry name" value="Immunoglobulins"/>
    <property type="match status" value="2"/>
</dbReference>
<evidence type="ECO:0000259" key="8">
    <source>
        <dbReference type="PROSITE" id="PS50835"/>
    </source>
</evidence>
<evidence type="ECO:0000256" key="1">
    <source>
        <dbReference type="ARBA" id="ARBA00004196"/>
    </source>
</evidence>